<dbReference type="InterPro" id="IPR046757">
    <property type="entry name" value="YL1_N"/>
</dbReference>
<dbReference type="GO" id="GO:0005634">
    <property type="term" value="C:nucleus"/>
    <property type="evidence" value="ECO:0007669"/>
    <property type="project" value="TreeGrafter"/>
</dbReference>
<feature type="region of interest" description="Disordered" evidence="2">
    <location>
        <begin position="274"/>
        <end position="383"/>
    </location>
</feature>
<dbReference type="InterPro" id="IPR013272">
    <property type="entry name" value="Vps72/YL1_C"/>
</dbReference>
<feature type="domain" description="Vps72/YL1 C-terminal" evidence="3">
    <location>
        <begin position="524"/>
        <end position="554"/>
    </location>
</feature>
<dbReference type="PANTHER" id="PTHR13275">
    <property type="entry name" value="YL-1 PROTEIN TRANSCRIPTION FACTOR-LIKE 1"/>
    <property type="match status" value="1"/>
</dbReference>
<name>A0A1Z5SYP2_HORWE</name>
<feature type="compositionally biased region" description="Basic and acidic residues" evidence="2">
    <location>
        <begin position="98"/>
        <end position="109"/>
    </location>
</feature>
<evidence type="ECO:0000313" key="5">
    <source>
        <dbReference type="Proteomes" id="UP000194280"/>
    </source>
</evidence>
<evidence type="ECO:0000259" key="3">
    <source>
        <dbReference type="SMART" id="SM00993"/>
    </source>
</evidence>
<dbReference type="Pfam" id="PF05764">
    <property type="entry name" value="YL1"/>
    <property type="match status" value="1"/>
</dbReference>
<dbReference type="AlphaFoldDB" id="A0A1Z5SYP2"/>
<dbReference type="SMART" id="SM00993">
    <property type="entry name" value="YL1_C"/>
    <property type="match status" value="1"/>
</dbReference>
<evidence type="ECO:0000313" key="4">
    <source>
        <dbReference type="EMBL" id="OTA26652.1"/>
    </source>
</evidence>
<feature type="compositionally biased region" description="Basic and acidic residues" evidence="2">
    <location>
        <begin position="212"/>
        <end position="254"/>
    </location>
</feature>
<feature type="region of interest" description="Disordered" evidence="2">
    <location>
        <begin position="52"/>
        <end position="196"/>
    </location>
</feature>
<feature type="region of interest" description="Disordered" evidence="2">
    <location>
        <begin position="212"/>
        <end position="261"/>
    </location>
</feature>
<feature type="region of interest" description="Disordered" evidence="2">
    <location>
        <begin position="1"/>
        <end position="36"/>
    </location>
</feature>
<accession>A0A1Z5SYP2</accession>
<protein>
    <recommendedName>
        <fullName evidence="3">Vps72/YL1 C-terminal domain-containing protein</fullName>
    </recommendedName>
</protein>
<sequence>MSDDESSDSGSDAPKGVDLDSTGLVATRSKRSTAGNRYASLLANLDDEEVQKQLLVEDEDDVGEYEGSDRDDEDEALESSSEEDDAGPPKEGDEDFEGEKALKKEERAEIRKKRKAQDAKLKLPAWQKKSKKVKLADDVKAEDGATSKPKKKSERANWLPTDADAPKRQSGRALAVANRESTHANLKQSYERSEKQRKVMKDAAERVQLKKRRELSQEQRMEMCSKIAKQTDKEFGRWEREEEERQKARDEQLAAKRKRGVEGPFVRHWTGSVMWEGDKIKIKRMSHGSRKEEDKSGQNEAPLNVDKGPANETEANEASNNVDAQHVKESHTPMPLAQAHSPASLATGQTVPPADNPNSATSVVSVPPPPPPPEPTAPSQAPSSWLQGFMTMQRSNQHNSNLSSPLTASRPRLRRRTNATLGIPAPTSRTFTASVDTDASIMAAGLTEVFGGPTLSASACPSQFEELENAVKRNKAASVLEPTAPASIMLPDSYPSLTPEETRYLVTKHSRKAGGALPPGPSKPRCAILAHKEARFRDPRTGLPYFDMHMYKIIQRVLAGGCQWSSLLGAWVGPRCDGVMGRPQEVCPRVFAGPSKAVRKESRPVKAEQGAA</sequence>
<comment type="caution">
    <text evidence="4">The sequence shown here is derived from an EMBL/GenBank/DDBJ whole genome shotgun (WGS) entry which is preliminary data.</text>
</comment>
<evidence type="ECO:0000256" key="2">
    <source>
        <dbReference type="SAM" id="MobiDB-lite"/>
    </source>
</evidence>
<dbReference type="Proteomes" id="UP000194280">
    <property type="component" value="Unassembled WGS sequence"/>
</dbReference>
<organism evidence="4 5">
    <name type="scientific">Hortaea werneckii EXF-2000</name>
    <dbReference type="NCBI Taxonomy" id="1157616"/>
    <lineage>
        <taxon>Eukaryota</taxon>
        <taxon>Fungi</taxon>
        <taxon>Dikarya</taxon>
        <taxon>Ascomycota</taxon>
        <taxon>Pezizomycotina</taxon>
        <taxon>Dothideomycetes</taxon>
        <taxon>Dothideomycetidae</taxon>
        <taxon>Mycosphaerellales</taxon>
        <taxon>Teratosphaeriaceae</taxon>
        <taxon>Hortaea</taxon>
    </lineage>
</organism>
<feature type="compositionally biased region" description="Acidic residues" evidence="2">
    <location>
        <begin position="56"/>
        <end position="97"/>
    </location>
</feature>
<proteinExistence type="inferred from homology"/>
<dbReference type="PANTHER" id="PTHR13275:SF4">
    <property type="entry name" value="VACUOLAR PROTEIN SORTING-ASSOCIATED PROTEIN 72 HOMOLOG"/>
    <property type="match status" value="1"/>
</dbReference>
<dbReference type="EMBL" id="MUNK01000186">
    <property type="protein sequence ID" value="OTA26652.1"/>
    <property type="molecule type" value="Genomic_DNA"/>
</dbReference>
<dbReference type="STRING" id="1157616.A0A1Z5SYP2"/>
<dbReference type="OrthoDB" id="3942062at2759"/>
<dbReference type="Pfam" id="PF08265">
    <property type="entry name" value="YL1_C"/>
    <property type="match status" value="1"/>
</dbReference>
<feature type="compositionally biased region" description="Pro residues" evidence="2">
    <location>
        <begin position="366"/>
        <end position="376"/>
    </location>
</feature>
<feature type="compositionally biased region" description="Low complexity" evidence="2">
    <location>
        <begin position="310"/>
        <end position="321"/>
    </location>
</feature>
<comment type="similarity">
    <text evidence="1">Belongs to the VPS72/YL1 family.</text>
</comment>
<dbReference type="VEuPathDB" id="FungiDB:BTJ68_11683"/>
<dbReference type="InParanoid" id="A0A1Z5SYP2"/>
<reference evidence="4 5" key="1">
    <citation type="submission" date="2017-01" db="EMBL/GenBank/DDBJ databases">
        <title>The recent genome duplication of the halophilic yeast Hortaea werneckii: insights from long-read sequencing.</title>
        <authorList>
            <person name="Sinha S."/>
            <person name="Flibotte S."/>
            <person name="Neira M."/>
            <person name="Lenassi M."/>
            <person name="Gostincar C."/>
            <person name="Stajich J.E."/>
            <person name="Nislow C.E."/>
        </authorList>
    </citation>
    <scope>NUCLEOTIDE SEQUENCE [LARGE SCALE GENOMIC DNA]</scope>
    <source>
        <strain evidence="4 5">EXF-2000</strain>
    </source>
</reference>
<gene>
    <name evidence="4" type="ORF">BTJ68_11683</name>
</gene>
<evidence type="ECO:0000256" key="1">
    <source>
        <dbReference type="ARBA" id="ARBA00006832"/>
    </source>
</evidence>
<feature type="compositionally biased region" description="Basic and acidic residues" evidence="2">
    <location>
        <begin position="134"/>
        <end position="145"/>
    </location>
</feature>
<keyword evidence="5" id="KW-1185">Reference proteome</keyword>